<name>A0A0G1HGM2_UNCKA</name>
<protein>
    <recommendedName>
        <fullName evidence="2">AAA+ ATPase domain-containing protein</fullName>
    </recommendedName>
</protein>
<dbReference type="InterPro" id="IPR000523">
    <property type="entry name" value="Mg_chelatse_chII-like_cat_dom"/>
</dbReference>
<dbReference type="InterPro" id="IPR004482">
    <property type="entry name" value="Mg_chelat-rel"/>
</dbReference>
<gene>
    <name evidence="3" type="ORF">UW36_C0002G0035</name>
</gene>
<dbReference type="Pfam" id="PF01078">
    <property type="entry name" value="Mg_chelatase"/>
    <property type="match status" value="1"/>
</dbReference>
<reference evidence="3 4" key="1">
    <citation type="journal article" date="2015" name="Nature">
        <title>rRNA introns, odd ribosomes, and small enigmatic genomes across a large radiation of phyla.</title>
        <authorList>
            <person name="Brown C.T."/>
            <person name="Hug L.A."/>
            <person name="Thomas B.C."/>
            <person name="Sharon I."/>
            <person name="Castelle C.J."/>
            <person name="Singh A."/>
            <person name="Wilkins M.J."/>
            <person name="Williams K.H."/>
            <person name="Banfield J.F."/>
        </authorList>
    </citation>
    <scope>NUCLEOTIDE SEQUENCE [LARGE SCALE GENOMIC DNA]</scope>
</reference>
<evidence type="ECO:0000256" key="1">
    <source>
        <dbReference type="ARBA" id="ARBA00006354"/>
    </source>
</evidence>
<accession>A0A0G1HGM2</accession>
<dbReference type="PATRIC" id="fig|1619110.3.peg.118"/>
<evidence type="ECO:0000259" key="2">
    <source>
        <dbReference type="SMART" id="SM00382"/>
    </source>
</evidence>
<proteinExistence type="inferred from homology"/>
<dbReference type="InterPro" id="IPR025158">
    <property type="entry name" value="Mg_chelat-rel_C"/>
</dbReference>
<evidence type="ECO:0000313" key="3">
    <source>
        <dbReference type="EMBL" id="KKT45648.1"/>
    </source>
</evidence>
<evidence type="ECO:0000313" key="4">
    <source>
        <dbReference type="Proteomes" id="UP000034128"/>
    </source>
</evidence>
<dbReference type="SUPFAM" id="SSF54211">
    <property type="entry name" value="Ribosomal protein S5 domain 2-like"/>
    <property type="match status" value="1"/>
</dbReference>
<dbReference type="InterPro" id="IPR045006">
    <property type="entry name" value="CHLI-like"/>
</dbReference>
<feature type="domain" description="AAA+ ATPase" evidence="2">
    <location>
        <begin position="219"/>
        <end position="399"/>
    </location>
</feature>
<comment type="similarity">
    <text evidence="1">Belongs to the Mg-chelatase subunits D/I family. ComM subfamily.</text>
</comment>
<dbReference type="InterPro" id="IPR014721">
    <property type="entry name" value="Ribsml_uS5_D2-typ_fold_subgr"/>
</dbReference>
<dbReference type="SMART" id="SM00382">
    <property type="entry name" value="AAA"/>
    <property type="match status" value="1"/>
</dbReference>
<sequence length="517" mass="56747">MRKKGSTMLTKVKSAYFFGTDAFEVDVEVNILERCMPGFEIVGLAGREVAESRERVKNAILNAYGRFPYDKKIVVNLAPADIPKEGSYYDLSIAAGILSLTFAIQFPCDSAFFGEVSMDGQVRKTRGAYLFGAFAKAKAIKNLFVPSDCYQELSSIKDVTIYPISNLSQLANFADLKAPPTTDLETVRRSLPSRICDVDFCDILGQDTAKRALVISAAGGHSILLSGSPGSGKSMLAKALRGILPDLREYEVGEVAKIYSASGFVDDLIVQNLCRPFRSPHHTISYSGMVGGGSVPKPGEISLAHKGVLFLDEMSEFQPSILECLRQPMEDGFITISRSKGSVRMPCEFTLVGCTNPCPCGFFGDPKNVCKCSPPDVARYKKRLSGPILDRIDIFLRIHNPAYEVQSTYSGFMGGGKAEKVSDQLRARVEKARAAQELRLEAEHIGINARMTNDLVKKYCVLDHTCSDLLERAVYKLALTPRTVFKIIKVARTIADLDEALTILPSHLAEAIQYKCI</sequence>
<dbReference type="PANTHER" id="PTHR32039:SF7">
    <property type="entry name" value="COMPETENCE PROTEIN COMM"/>
    <property type="match status" value="1"/>
</dbReference>
<organism evidence="3 4">
    <name type="scientific">candidate division WWE3 bacterium GW2011_GWA2_44_16</name>
    <dbReference type="NCBI Taxonomy" id="1619110"/>
    <lineage>
        <taxon>Bacteria</taxon>
        <taxon>Katanobacteria</taxon>
    </lineage>
</organism>
<dbReference type="InterPro" id="IPR003593">
    <property type="entry name" value="AAA+_ATPase"/>
</dbReference>
<dbReference type="Proteomes" id="UP000034128">
    <property type="component" value="Unassembled WGS sequence"/>
</dbReference>
<dbReference type="AlphaFoldDB" id="A0A0G1HGM2"/>
<dbReference type="PANTHER" id="PTHR32039">
    <property type="entry name" value="MAGNESIUM-CHELATASE SUBUNIT CHLI"/>
    <property type="match status" value="1"/>
</dbReference>
<dbReference type="InterPro" id="IPR027417">
    <property type="entry name" value="P-loop_NTPase"/>
</dbReference>
<dbReference type="GO" id="GO:0005524">
    <property type="term" value="F:ATP binding"/>
    <property type="evidence" value="ECO:0007669"/>
    <property type="project" value="InterPro"/>
</dbReference>
<dbReference type="InterPro" id="IPR020568">
    <property type="entry name" value="Ribosomal_Su5_D2-typ_SF"/>
</dbReference>
<dbReference type="EMBL" id="LCIA01000002">
    <property type="protein sequence ID" value="KKT45648.1"/>
    <property type="molecule type" value="Genomic_DNA"/>
</dbReference>
<dbReference type="SUPFAM" id="SSF52540">
    <property type="entry name" value="P-loop containing nucleoside triphosphate hydrolases"/>
    <property type="match status" value="1"/>
</dbReference>
<comment type="caution">
    <text evidence="3">The sequence shown here is derived from an EMBL/GenBank/DDBJ whole genome shotgun (WGS) entry which is preliminary data.</text>
</comment>
<dbReference type="NCBIfam" id="TIGR00368">
    <property type="entry name" value="YifB family Mg chelatase-like AAA ATPase"/>
    <property type="match status" value="1"/>
</dbReference>
<dbReference type="Pfam" id="PF13335">
    <property type="entry name" value="Mg_chelatase_C"/>
    <property type="match status" value="1"/>
</dbReference>
<dbReference type="Gene3D" id="3.30.230.10">
    <property type="match status" value="1"/>
</dbReference>
<dbReference type="Pfam" id="PF13541">
    <property type="entry name" value="ChlI"/>
    <property type="match status" value="1"/>
</dbReference>
<dbReference type="Gene3D" id="3.40.50.300">
    <property type="entry name" value="P-loop containing nucleotide triphosphate hydrolases"/>
    <property type="match status" value="1"/>
</dbReference>
<dbReference type="STRING" id="1619110.UW36_C0002G0035"/>